<reference evidence="2" key="1">
    <citation type="submission" date="2016-10" db="EMBL/GenBank/DDBJ databases">
        <authorList>
            <person name="Varghese N."/>
        </authorList>
    </citation>
    <scope>NUCLEOTIDE SEQUENCE [LARGE SCALE GENOMIC DNA]</scope>
    <source>
        <strain evidence="2">DSM 45096 / BCRC 16803 / CGMCC 4.1857 / CIP 109030 / JCM 12277 / KCTC 19219 / NBRC 100920 / 33214</strain>
    </source>
</reference>
<evidence type="ECO:0000313" key="1">
    <source>
        <dbReference type="EMBL" id="SEM46016.1"/>
    </source>
</evidence>
<evidence type="ECO:0000313" key="2">
    <source>
        <dbReference type="Proteomes" id="UP000183015"/>
    </source>
</evidence>
<organism evidence="1 2">
    <name type="scientific">Streptacidiphilus jiangxiensis</name>
    <dbReference type="NCBI Taxonomy" id="235985"/>
    <lineage>
        <taxon>Bacteria</taxon>
        <taxon>Bacillati</taxon>
        <taxon>Actinomycetota</taxon>
        <taxon>Actinomycetes</taxon>
        <taxon>Kitasatosporales</taxon>
        <taxon>Streptomycetaceae</taxon>
        <taxon>Streptacidiphilus</taxon>
    </lineage>
</organism>
<protein>
    <submittedName>
        <fullName evidence="1">Uncharacterized protein</fullName>
    </submittedName>
</protein>
<dbReference type="AlphaFoldDB" id="A0A1H7YID7"/>
<accession>A0A1H7YID7</accession>
<name>A0A1H7YID7_STRJI</name>
<dbReference type="Proteomes" id="UP000183015">
    <property type="component" value="Unassembled WGS sequence"/>
</dbReference>
<dbReference type="OrthoDB" id="2528990at2"/>
<gene>
    <name evidence="1" type="ORF">SAMN05414137_12920</name>
</gene>
<keyword evidence="2" id="KW-1185">Reference proteome</keyword>
<proteinExistence type="predicted"/>
<dbReference type="eggNOG" id="ENOG50331MA">
    <property type="taxonomic scope" value="Bacteria"/>
</dbReference>
<sequence length="332" mass="36153">MGARAQYVVVENGSWQRYYSHWGANRVAHDLLPGPAAATRSFRAQQGEGWLNDVSCEGAALVDHDRRVLLWFAFEGGVAEHQAHRAVLERTWAGWDVRFAYDGLGDLTDHLGLGRDLLRKPGWFEPRGPRWVGDEDGEPVTVVSVRQADGRVQAWGSVMEATEFLGMGFVLAECLEELPPPPTPRPVQLPEGGLHVDLVERTVHYWTAEVSLGVRDWPLPGWRGWSLDFHGGDHSHQAALLPPEFRFPEVPLAPALRQLRDGFGAPPPDAPALLARAAAAPGPEGATAVVNPKALVPHDPVAPTPDELCVLRTVLDELIAAAERDQGAGPIA</sequence>
<dbReference type="STRING" id="235985.SAMN05414137_12920"/>
<dbReference type="RefSeq" id="WP_042453205.1">
    <property type="nucleotide sequence ID" value="NZ_BBPN01000027.1"/>
</dbReference>
<dbReference type="EMBL" id="FOAZ01000029">
    <property type="protein sequence ID" value="SEM46016.1"/>
    <property type="molecule type" value="Genomic_DNA"/>
</dbReference>